<proteinExistence type="predicted"/>
<dbReference type="PROSITE" id="PS50003">
    <property type="entry name" value="PH_DOMAIN"/>
    <property type="match status" value="1"/>
</dbReference>
<keyword evidence="3" id="KW-0808">Transferase</keyword>
<evidence type="ECO:0000313" key="10">
    <source>
        <dbReference type="EMBL" id="EDR00620.1"/>
    </source>
</evidence>
<keyword evidence="5" id="KW-0418">Kinase</keyword>
<keyword evidence="4" id="KW-0547">Nucleotide-binding</keyword>
<dbReference type="EMBL" id="DS547147">
    <property type="protein sequence ID" value="EDR00620.1"/>
    <property type="molecule type" value="Genomic_DNA"/>
</dbReference>
<dbReference type="PROSITE" id="PS50108">
    <property type="entry name" value="CRIB"/>
    <property type="match status" value="2"/>
</dbReference>
<dbReference type="Gene3D" id="2.30.29.30">
    <property type="entry name" value="Pleckstrin-homology domain (PH domain)/Phosphotyrosine-binding domain (PTB)"/>
    <property type="match status" value="1"/>
</dbReference>
<feature type="compositionally biased region" description="Low complexity" evidence="7">
    <location>
        <begin position="174"/>
        <end position="183"/>
    </location>
</feature>
<dbReference type="Gene3D" id="3.90.810.10">
    <property type="entry name" value="CRIB domain"/>
    <property type="match status" value="1"/>
</dbReference>
<feature type="region of interest" description="Disordered" evidence="7">
    <location>
        <begin position="164"/>
        <end position="209"/>
    </location>
</feature>
<sequence>MSTSTSAVTMDAMRKPATSLRPETKSIRSGTLQVNEPGKFTRRAWKSKGVVLDPESLTILHQSSAERRTRILLRDITVLERTDLTPHCISLTAKGRQYHFSFDTDSDLYDWQDDIYARCPLGGATSNPFNFEHKTHIGSGKDSFGDQSTFPAYTEAMMGRAPPTATVPSAPIISTSRSAQSTSSRRRSGQSFTNSRPRSGQFLPTTTRIPLMGNNGNTLEGCYFVKEAGLFMGWYWKERWLSLKGAILTIHCRATKASPPAKDIKLSTLKSIEPDPKRPNCLLIQTAPAKGAKKGLHLGILFPSYAELYTWRDAIYLSSAISADIGYPSNCVHNLHVGYDSTTGEYTGLPEQWKSVLYPTYHRKEEVDVKARRSSKRRSQQRVEPPLIDNAALGVGPGSAGTAAASPGSQFLAGVSASSDNTLVDVQTPLNASSLLVKGKIEELGGVKE</sequence>
<dbReference type="OrthoDB" id="248923at2759"/>
<dbReference type="EC" id="2.7.11.1" evidence="1"/>
<dbReference type="GO" id="GO:0004674">
    <property type="term" value="F:protein serine/threonine kinase activity"/>
    <property type="evidence" value="ECO:0007669"/>
    <property type="project" value="UniProtKB-KW"/>
</dbReference>
<reference evidence="10 11" key="1">
    <citation type="journal article" date="2008" name="Nature">
        <title>The genome of Laccaria bicolor provides insights into mycorrhizal symbiosis.</title>
        <authorList>
            <person name="Martin F."/>
            <person name="Aerts A."/>
            <person name="Ahren D."/>
            <person name="Brun A."/>
            <person name="Danchin E.G.J."/>
            <person name="Duchaussoy F."/>
            <person name="Gibon J."/>
            <person name="Kohler A."/>
            <person name="Lindquist E."/>
            <person name="Pereda V."/>
            <person name="Salamov A."/>
            <person name="Shapiro H.J."/>
            <person name="Wuyts J."/>
            <person name="Blaudez D."/>
            <person name="Buee M."/>
            <person name="Brokstein P."/>
            <person name="Canbaeck B."/>
            <person name="Cohen D."/>
            <person name="Courty P.E."/>
            <person name="Coutinho P.M."/>
            <person name="Delaruelle C."/>
            <person name="Detter J.C."/>
            <person name="Deveau A."/>
            <person name="DiFazio S."/>
            <person name="Duplessis S."/>
            <person name="Fraissinet-Tachet L."/>
            <person name="Lucic E."/>
            <person name="Frey-Klett P."/>
            <person name="Fourrey C."/>
            <person name="Feussner I."/>
            <person name="Gay G."/>
            <person name="Grimwood J."/>
            <person name="Hoegger P.J."/>
            <person name="Jain P."/>
            <person name="Kilaru S."/>
            <person name="Labbe J."/>
            <person name="Lin Y.C."/>
            <person name="Legue V."/>
            <person name="Le Tacon F."/>
            <person name="Marmeisse R."/>
            <person name="Melayah D."/>
            <person name="Montanini B."/>
            <person name="Muratet M."/>
            <person name="Nehls U."/>
            <person name="Niculita-Hirzel H."/>
            <person name="Oudot-Le Secq M.P."/>
            <person name="Peter M."/>
            <person name="Quesneville H."/>
            <person name="Rajashekar B."/>
            <person name="Reich M."/>
            <person name="Rouhier N."/>
            <person name="Schmutz J."/>
            <person name="Yin T."/>
            <person name="Chalot M."/>
            <person name="Henrissat B."/>
            <person name="Kuees U."/>
            <person name="Lucas S."/>
            <person name="Van de Peer Y."/>
            <person name="Podila G.K."/>
            <person name="Polle A."/>
            <person name="Pukkila P.J."/>
            <person name="Richardson P.M."/>
            <person name="Rouze P."/>
            <person name="Sanders I.R."/>
            <person name="Stajich J.E."/>
            <person name="Tunlid A."/>
            <person name="Tuskan G."/>
            <person name="Grigoriev I.V."/>
        </authorList>
    </citation>
    <scope>NUCLEOTIDE SEQUENCE [LARGE SCALE GENOMIC DNA]</scope>
    <source>
        <strain evidence="11">S238N-H82 / ATCC MYA-4686</strain>
    </source>
</reference>
<dbReference type="GeneID" id="6084268"/>
<organism evidence="11">
    <name type="scientific">Laccaria bicolor (strain S238N-H82 / ATCC MYA-4686)</name>
    <name type="common">Bicoloured deceiver</name>
    <name type="synonym">Laccaria laccata var. bicolor</name>
    <dbReference type="NCBI Taxonomy" id="486041"/>
    <lineage>
        <taxon>Eukaryota</taxon>
        <taxon>Fungi</taxon>
        <taxon>Dikarya</taxon>
        <taxon>Basidiomycota</taxon>
        <taxon>Agaricomycotina</taxon>
        <taxon>Agaricomycetes</taxon>
        <taxon>Agaricomycetidae</taxon>
        <taxon>Agaricales</taxon>
        <taxon>Agaricineae</taxon>
        <taxon>Hydnangiaceae</taxon>
        <taxon>Laccaria</taxon>
    </lineage>
</organism>
<name>B0DXH6_LACBS</name>
<evidence type="ECO:0000256" key="5">
    <source>
        <dbReference type="ARBA" id="ARBA00022777"/>
    </source>
</evidence>
<keyword evidence="2" id="KW-0723">Serine/threonine-protein kinase</keyword>
<feature type="domain" description="PH" evidence="8">
    <location>
        <begin position="25"/>
        <end position="120"/>
    </location>
</feature>
<feature type="domain" description="CRIB" evidence="9">
    <location>
        <begin position="125"/>
        <end position="138"/>
    </location>
</feature>
<evidence type="ECO:0000259" key="8">
    <source>
        <dbReference type="PROSITE" id="PS50003"/>
    </source>
</evidence>
<dbReference type="InterPro" id="IPR000095">
    <property type="entry name" value="CRIB_dom"/>
</dbReference>
<keyword evidence="11" id="KW-1185">Reference proteome</keyword>
<evidence type="ECO:0000313" key="11">
    <source>
        <dbReference type="Proteomes" id="UP000001194"/>
    </source>
</evidence>
<keyword evidence="6" id="KW-0067">ATP-binding</keyword>
<dbReference type="SMART" id="SM00233">
    <property type="entry name" value="PH"/>
    <property type="match status" value="2"/>
</dbReference>
<evidence type="ECO:0000259" key="9">
    <source>
        <dbReference type="PROSITE" id="PS50108"/>
    </source>
</evidence>
<dbReference type="InterPro" id="IPR001849">
    <property type="entry name" value="PH_domain"/>
</dbReference>
<evidence type="ECO:0000256" key="1">
    <source>
        <dbReference type="ARBA" id="ARBA00012513"/>
    </source>
</evidence>
<dbReference type="InterPro" id="IPR036936">
    <property type="entry name" value="CRIB_dom_sf"/>
</dbReference>
<dbReference type="InParanoid" id="B0DXH6"/>
<dbReference type="SUPFAM" id="SSF50729">
    <property type="entry name" value="PH domain-like"/>
    <property type="match status" value="2"/>
</dbReference>
<dbReference type="Pfam" id="PF00786">
    <property type="entry name" value="PBD"/>
    <property type="match status" value="2"/>
</dbReference>
<dbReference type="GO" id="GO:0005524">
    <property type="term" value="F:ATP binding"/>
    <property type="evidence" value="ECO:0007669"/>
    <property type="project" value="UniProtKB-KW"/>
</dbReference>
<dbReference type="STRING" id="486041.B0DXH6"/>
<evidence type="ECO:0000256" key="4">
    <source>
        <dbReference type="ARBA" id="ARBA00022741"/>
    </source>
</evidence>
<dbReference type="CDD" id="cd01093">
    <property type="entry name" value="CRIB_PAK_like"/>
    <property type="match status" value="1"/>
</dbReference>
<dbReference type="SMART" id="SM00285">
    <property type="entry name" value="PBD"/>
    <property type="match status" value="2"/>
</dbReference>
<feature type="domain" description="CRIB" evidence="9">
    <location>
        <begin position="325"/>
        <end position="338"/>
    </location>
</feature>
<feature type="region of interest" description="Disordered" evidence="7">
    <location>
        <begin position="368"/>
        <end position="390"/>
    </location>
</feature>
<protein>
    <recommendedName>
        <fullName evidence="1">non-specific serine/threonine protein kinase</fullName>
        <ecNumber evidence="1">2.7.11.1</ecNumber>
    </recommendedName>
</protein>
<feature type="region of interest" description="Disordered" evidence="7">
    <location>
        <begin position="1"/>
        <end position="27"/>
    </location>
</feature>
<evidence type="ECO:0000256" key="2">
    <source>
        <dbReference type="ARBA" id="ARBA00022527"/>
    </source>
</evidence>
<dbReference type="InterPro" id="IPR033923">
    <property type="entry name" value="PAK_BD"/>
</dbReference>
<dbReference type="RefSeq" id="XP_001888629.1">
    <property type="nucleotide sequence ID" value="XM_001888594.1"/>
</dbReference>
<gene>
    <name evidence="10" type="ORF">LACBIDRAFT_313083</name>
</gene>
<dbReference type="Pfam" id="PF00169">
    <property type="entry name" value="PH"/>
    <property type="match status" value="1"/>
</dbReference>
<evidence type="ECO:0000256" key="7">
    <source>
        <dbReference type="SAM" id="MobiDB-lite"/>
    </source>
</evidence>
<evidence type="ECO:0000256" key="6">
    <source>
        <dbReference type="ARBA" id="ARBA00022840"/>
    </source>
</evidence>
<evidence type="ECO:0000256" key="3">
    <source>
        <dbReference type="ARBA" id="ARBA00022679"/>
    </source>
</evidence>
<dbReference type="InterPro" id="IPR011993">
    <property type="entry name" value="PH-like_dom_sf"/>
</dbReference>
<dbReference type="KEGG" id="lbc:LACBIDRAFT_313083"/>
<accession>B0DXH6</accession>
<dbReference type="AlphaFoldDB" id="B0DXH6"/>
<feature type="compositionally biased region" description="Polar residues" evidence="7">
    <location>
        <begin position="192"/>
        <end position="209"/>
    </location>
</feature>
<dbReference type="Proteomes" id="UP000001194">
    <property type="component" value="Unassembled WGS sequence"/>
</dbReference>
<dbReference type="HOGENOM" id="CLU_047994_0_0_1"/>